<evidence type="ECO:0000313" key="3">
    <source>
        <dbReference type="EMBL" id="RIJ47962.1"/>
    </source>
</evidence>
<evidence type="ECO:0000256" key="1">
    <source>
        <dbReference type="SAM" id="SignalP"/>
    </source>
</evidence>
<keyword evidence="3" id="KW-0378">Hydrolase</keyword>
<evidence type="ECO:0000313" key="4">
    <source>
        <dbReference type="Proteomes" id="UP000265926"/>
    </source>
</evidence>
<keyword evidence="4" id="KW-1185">Reference proteome</keyword>
<sequence>MKKITALLFLFFACTALFAQVEEQKGLEAITIESIKGQLGFLASDWTEGRAVGTKGAYMAADYIAAMFQTYGVKPFGDQVYSRPTRAELMAGIRPTASKSYFQNFSLIEYEPGDEQQLSVISGKTGSESSIEFNFKTDFYVNTGSVGQSGKGGLVFLGYGFQDEEKGYDDLKKVDLKGKIAVVLSGFPGHRDSASVAFKKFVPKDRYAVSRIRGRKYENLEKAGAIAVIRVRLDIDPTQTWASNQIYPVKGNYYEADQALNNYYSTRMMMPGKEVGVSLPVFSITQRVANAIIAGTNVDFEKFEKEVAANPVPKSVELSEKSIAFKTTVKSEIVKARNVVGFIEGEKKDEFIVVGGHYDHLGKHDGWIWNGADDNASGTVGVMTLAKAFMATGKKPERSVIFAAWTAEERGLYGSRYFVEKAKENDMNVVLNLNYDMIGRDAESDSAKNKAGMSYTKANYRIEETTKQFIEKYKLNLDVSYRASDRPRGGSDHTPFAAENIPVFYFMAAMHPDYHQPSDELNNINWEKMLNIIKIGFLNTWQFANSDDWMKTDAEAEK</sequence>
<proteinExistence type="predicted"/>
<dbReference type="Gene3D" id="3.40.630.10">
    <property type="entry name" value="Zn peptidases"/>
    <property type="match status" value="1"/>
</dbReference>
<dbReference type="InterPro" id="IPR045175">
    <property type="entry name" value="M28_fam"/>
</dbReference>
<dbReference type="PANTHER" id="PTHR12147">
    <property type="entry name" value="METALLOPEPTIDASE M28 FAMILY MEMBER"/>
    <property type="match status" value="1"/>
</dbReference>
<feature type="domain" description="Peptidase M28" evidence="2">
    <location>
        <begin position="338"/>
        <end position="533"/>
    </location>
</feature>
<dbReference type="EMBL" id="QWGR01000006">
    <property type="protein sequence ID" value="RIJ47962.1"/>
    <property type="molecule type" value="Genomic_DNA"/>
</dbReference>
<comment type="caution">
    <text evidence="3">The sequence shown here is derived from an EMBL/GenBank/DDBJ whole genome shotgun (WGS) entry which is preliminary data.</text>
</comment>
<dbReference type="AlphaFoldDB" id="A0A399SZB0"/>
<dbReference type="Proteomes" id="UP000265926">
    <property type="component" value="Unassembled WGS sequence"/>
</dbReference>
<evidence type="ECO:0000259" key="2">
    <source>
        <dbReference type="Pfam" id="PF04389"/>
    </source>
</evidence>
<organism evidence="3 4">
    <name type="scientific">Maribellus luteus</name>
    <dbReference type="NCBI Taxonomy" id="2305463"/>
    <lineage>
        <taxon>Bacteria</taxon>
        <taxon>Pseudomonadati</taxon>
        <taxon>Bacteroidota</taxon>
        <taxon>Bacteroidia</taxon>
        <taxon>Marinilabiliales</taxon>
        <taxon>Prolixibacteraceae</taxon>
        <taxon>Maribellus</taxon>
    </lineage>
</organism>
<accession>A0A399SZB0</accession>
<dbReference type="SUPFAM" id="SSF53187">
    <property type="entry name" value="Zn-dependent exopeptidases"/>
    <property type="match status" value="1"/>
</dbReference>
<reference evidence="3 4" key="1">
    <citation type="submission" date="2018-08" db="EMBL/GenBank/DDBJ databases">
        <title>Pallidiluteibacterium maritimus gen. nov., sp. nov., isolated from coastal sediment.</title>
        <authorList>
            <person name="Zhou L.Y."/>
        </authorList>
    </citation>
    <scope>NUCLEOTIDE SEQUENCE [LARGE SCALE GENOMIC DNA]</scope>
    <source>
        <strain evidence="3 4">XSD2</strain>
    </source>
</reference>
<dbReference type="RefSeq" id="WP_119438308.1">
    <property type="nucleotide sequence ID" value="NZ_QWGR01000006.1"/>
</dbReference>
<dbReference type="PANTHER" id="PTHR12147:SF26">
    <property type="entry name" value="PEPTIDASE M28 DOMAIN-CONTAINING PROTEIN"/>
    <property type="match status" value="1"/>
</dbReference>
<name>A0A399SZB0_9BACT</name>
<dbReference type="GO" id="GO:0008235">
    <property type="term" value="F:metalloexopeptidase activity"/>
    <property type="evidence" value="ECO:0007669"/>
    <property type="project" value="InterPro"/>
</dbReference>
<dbReference type="Gene3D" id="3.50.30.30">
    <property type="match status" value="1"/>
</dbReference>
<dbReference type="InterPro" id="IPR046450">
    <property type="entry name" value="PA_dom_sf"/>
</dbReference>
<dbReference type="GO" id="GO:0006508">
    <property type="term" value="P:proteolysis"/>
    <property type="evidence" value="ECO:0007669"/>
    <property type="project" value="InterPro"/>
</dbReference>
<feature type="signal peptide" evidence="1">
    <location>
        <begin position="1"/>
        <end position="19"/>
    </location>
</feature>
<protein>
    <submittedName>
        <fullName evidence="3">M20/M25/M40 family metallo-hydrolase</fullName>
    </submittedName>
</protein>
<keyword evidence="1" id="KW-0732">Signal</keyword>
<dbReference type="OrthoDB" id="9764939at2"/>
<dbReference type="SUPFAM" id="SSF52025">
    <property type="entry name" value="PA domain"/>
    <property type="match status" value="1"/>
</dbReference>
<dbReference type="InterPro" id="IPR007484">
    <property type="entry name" value="Peptidase_M28"/>
</dbReference>
<feature type="chain" id="PRO_5017385311" evidence="1">
    <location>
        <begin position="20"/>
        <end position="558"/>
    </location>
</feature>
<gene>
    <name evidence="3" type="ORF">D1614_12625</name>
</gene>
<dbReference type="Pfam" id="PF04389">
    <property type="entry name" value="Peptidase_M28"/>
    <property type="match status" value="1"/>
</dbReference>